<sequence length="231" mass="25190">MSQKVNSSQATRCTWTDRDDQIMLEVLKTEKDAGNQSENGWKKAVWTRVAAALAEKGVQKAPVKTGEKCQDHFGNLKSDFNDVETLLDKSGFGWDDGSKLVIATDQVWQELLNTVKNKKLGKWRSKPFLRYDDMYRLVKGITATGAGAFHAGANDGTQSSPSPVPDESNLGHDDDQSPSPPPVGEIPQSQPPTSFPSHTQTATTPTTSTATPTTVQQACTGQHPNSFNHTY</sequence>
<organism evidence="1 2">
    <name type="scientific">Pluteus cervinus</name>
    <dbReference type="NCBI Taxonomy" id="181527"/>
    <lineage>
        <taxon>Eukaryota</taxon>
        <taxon>Fungi</taxon>
        <taxon>Dikarya</taxon>
        <taxon>Basidiomycota</taxon>
        <taxon>Agaricomycotina</taxon>
        <taxon>Agaricomycetes</taxon>
        <taxon>Agaricomycetidae</taxon>
        <taxon>Agaricales</taxon>
        <taxon>Pluteineae</taxon>
        <taxon>Pluteaceae</taxon>
        <taxon>Pluteus</taxon>
    </lineage>
</organism>
<evidence type="ECO:0000313" key="2">
    <source>
        <dbReference type="Proteomes" id="UP000308600"/>
    </source>
</evidence>
<dbReference type="EMBL" id="ML208865">
    <property type="protein sequence ID" value="TFK59918.1"/>
    <property type="molecule type" value="Genomic_DNA"/>
</dbReference>
<accession>A0ACD3A214</accession>
<keyword evidence="2" id="KW-1185">Reference proteome</keyword>
<name>A0ACD3A214_9AGAR</name>
<proteinExistence type="predicted"/>
<evidence type="ECO:0000313" key="1">
    <source>
        <dbReference type="EMBL" id="TFK59918.1"/>
    </source>
</evidence>
<gene>
    <name evidence="1" type="ORF">BDN72DRAFT_864755</name>
</gene>
<protein>
    <submittedName>
        <fullName evidence="1">Uncharacterized protein</fullName>
    </submittedName>
</protein>
<reference evidence="1 2" key="1">
    <citation type="journal article" date="2019" name="Nat. Ecol. Evol.">
        <title>Megaphylogeny resolves global patterns of mushroom evolution.</title>
        <authorList>
            <person name="Varga T."/>
            <person name="Krizsan K."/>
            <person name="Foldi C."/>
            <person name="Dima B."/>
            <person name="Sanchez-Garcia M."/>
            <person name="Sanchez-Ramirez S."/>
            <person name="Szollosi G.J."/>
            <person name="Szarkandi J.G."/>
            <person name="Papp V."/>
            <person name="Albert L."/>
            <person name="Andreopoulos W."/>
            <person name="Angelini C."/>
            <person name="Antonin V."/>
            <person name="Barry K.W."/>
            <person name="Bougher N.L."/>
            <person name="Buchanan P."/>
            <person name="Buyck B."/>
            <person name="Bense V."/>
            <person name="Catcheside P."/>
            <person name="Chovatia M."/>
            <person name="Cooper J."/>
            <person name="Damon W."/>
            <person name="Desjardin D."/>
            <person name="Finy P."/>
            <person name="Geml J."/>
            <person name="Haridas S."/>
            <person name="Hughes K."/>
            <person name="Justo A."/>
            <person name="Karasinski D."/>
            <person name="Kautmanova I."/>
            <person name="Kiss B."/>
            <person name="Kocsube S."/>
            <person name="Kotiranta H."/>
            <person name="LaButti K.M."/>
            <person name="Lechner B.E."/>
            <person name="Liimatainen K."/>
            <person name="Lipzen A."/>
            <person name="Lukacs Z."/>
            <person name="Mihaltcheva S."/>
            <person name="Morgado L.N."/>
            <person name="Niskanen T."/>
            <person name="Noordeloos M.E."/>
            <person name="Ohm R.A."/>
            <person name="Ortiz-Santana B."/>
            <person name="Ovrebo C."/>
            <person name="Racz N."/>
            <person name="Riley R."/>
            <person name="Savchenko A."/>
            <person name="Shiryaev A."/>
            <person name="Soop K."/>
            <person name="Spirin V."/>
            <person name="Szebenyi C."/>
            <person name="Tomsovsky M."/>
            <person name="Tulloss R.E."/>
            <person name="Uehling J."/>
            <person name="Grigoriev I.V."/>
            <person name="Vagvolgyi C."/>
            <person name="Papp T."/>
            <person name="Martin F.M."/>
            <person name="Miettinen O."/>
            <person name="Hibbett D.S."/>
            <person name="Nagy L.G."/>
        </authorList>
    </citation>
    <scope>NUCLEOTIDE SEQUENCE [LARGE SCALE GENOMIC DNA]</scope>
    <source>
        <strain evidence="1 2">NL-1719</strain>
    </source>
</reference>
<dbReference type="Proteomes" id="UP000308600">
    <property type="component" value="Unassembled WGS sequence"/>
</dbReference>